<feature type="domain" description="Metallo-beta-lactamase" evidence="6">
    <location>
        <begin position="13"/>
        <end position="193"/>
    </location>
</feature>
<feature type="region of interest" description="Disordered" evidence="5">
    <location>
        <begin position="196"/>
        <end position="227"/>
    </location>
</feature>
<keyword evidence="3" id="KW-0378">Hydrolase</keyword>
<evidence type="ECO:0000259" key="6">
    <source>
        <dbReference type="SMART" id="SM00849"/>
    </source>
</evidence>
<dbReference type="OrthoDB" id="9802248at2"/>
<evidence type="ECO:0000313" key="8">
    <source>
        <dbReference type="Proteomes" id="UP000064201"/>
    </source>
</evidence>
<organism evidence="7 8">
    <name type="scientific">Thioalkalivibrio versutus</name>
    <dbReference type="NCBI Taxonomy" id="106634"/>
    <lineage>
        <taxon>Bacteria</taxon>
        <taxon>Pseudomonadati</taxon>
        <taxon>Pseudomonadota</taxon>
        <taxon>Gammaproteobacteria</taxon>
        <taxon>Chromatiales</taxon>
        <taxon>Ectothiorhodospiraceae</taxon>
        <taxon>Thioalkalivibrio</taxon>
    </lineage>
</organism>
<dbReference type="CDD" id="cd07737">
    <property type="entry name" value="YcbL-like_MBL-fold"/>
    <property type="match status" value="1"/>
</dbReference>
<evidence type="ECO:0000256" key="2">
    <source>
        <dbReference type="ARBA" id="ARBA00022723"/>
    </source>
</evidence>
<dbReference type="InterPro" id="IPR036866">
    <property type="entry name" value="RibonucZ/Hydroxyglut_hydro"/>
</dbReference>
<dbReference type="GO" id="GO:0046872">
    <property type="term" value="F:metal ion binding"/>
    <property type="evidence" value="ECO:0007669"/>
    <property type="project" value="UniProtKB-KW"/>
</dbReference>
<dbReference type="PANTHER" id="PTHR46233">
    <property type="entry name" value="HYDROXYACYLGLUTATHIONE HYDROLASE GLOC"/>
    <property type="match status" value="1"/>
</dbReference>
<evidence type="ECO:0000313" key="7">
    <source>
        <dbReference type="EMBL" id="AKJ95879.1"/>
    </source>
</evidence>
<gene>
    <name evidence="7" type="ORF">TVD_11180</name>
</gene>
<dbReference type="InterPro" id="IPR001279">
    <property type="entry name" value="Metallo-B-lactamas"/>
</dbReference>
<dbReference type="Pfam" id="PF00753">
    <property type="entry name" value="Lactamase_B"/>
    <property type="match status" value="1"/>
</dbReference>
<dbReference type="RefSeq" id="WP_018952094.1">
    <property type="nucleotide sequence ID" value="NZ_CP011367.1"/>
</dbReference>
<comment type="cofactor">
    <cofactor evidence="1">
        <name>Zn(2+)</name>
        <dbReference type="ChEBI" id="CHEBI:29105"/>
    </cofactor>
</comment>
<reference evidence="7 8" key="1">
    <citation type="submission" date="2015-04" db="EMBL/GenBank/DDBJ databases">
        <title>Complete Sequence for the Genome of the Thioalkalivibrio versutus D301.</title>
        <authorList>
            <person name="Mu T."/>
            <person name="Zhou J."/>
            <person name="Xu X."/>
        </authorList>
    </citation>
    <scope>NUCLEOTIDE SEQUENCE [LARGE SCALE GENOMIC DNA]</scope>
    <source>
        <strain evidence="7 8">D301</strain>
    </source>
</reference>
<keyword evidence="2" id="KW-0479">Metal-binding</keyword>
<dbReference type="AlphaFoldDB" id="A0A0G3G677"/>
<dbReference type="GO" id="GO:0016787">
    <property type="term" value="F:hydrolase activity"/>
    <property type="evidence" value="ECO:0007669"/>
    <property type="project" value="UniProtKB-KW"/>
</dbReference>
<dbReference type="Proteomes" id="UP000064201">
    <property type="component" value="Chromosome"/>
</dbReference>
<name>A0A0G3G677_9GAMM</name>
<dbReference type="InterPro" id="IPR051453">
    <property type="entry name" value="MBL_Glyoxalase_II"/>
</dbReference>
<proteinExistence type="predicted"/>
<dbReference type="EMBL" id="CP011367">
    <property type="protein sequence ID" value="AKJ95879.1"/>
    <property type="molecule type" value="Genomic_DNA"/>
</dbReference>
<dbReference type="SMART" id="SM00849">
    <property type="entry name" value="Lactamase_B"/>
    <property type="match status" value="1"/>
</dbReference>
<evidence type="ECO:0000256" key="4">
    <source>
        <dbReference type="ARBA" id="ARBA00022833"/>
    </source>
</evidence>
<dbReference type="KEGG" id="tvr:TVD_11180"/>
<sequence>MLRHLSHPVTPLAQNATLIWCDVTGAAAWVDPGADAAALERIARDQGVHLEKILLTHGHLDHVGAAAELAKRTGAPIIGPHRDDAFWLDQLPAQAQIFGFSEVQPLVPDQWLDDGDTIELGQATLHVLHCPGHTPGHVVFHDPEGRLALVGDVLFHGAIGRSDFPRGNGRELLDSITGKLWPLGDDTRFVPGHGPESTFGEERRSNPFVGDDVIAAPGSEPGRGRYY</sequence>
<keyword evidence="8" id="KW-1185">Reference proteome</keyword>
<dbReference type="SUPFAM" id="SSF56281">
    <property type="entry name" value="Metallo-hydrolase/oxidoreductase"/>
    <property type="match status" value="1"/>
</dbReference>
<dbReference type="STRING" id="106634.TVD_11180"/>
<dbReference type="Gene3D" id="3.60.15.10">
    <property type="entry name" value="Ribonuclease Z/Hydroxyacylglutathione hydrolase-like"/>
    <property type="match status" value="1"/>
</dbReference>
<dbReference type="PANTHER" id="PTHR46233:SF3">
    <property type="entry name" value="HYDROXYACYLGLUTATHIONE HYDROLASE GLOC"/>
    <property type="match status" value="1"/>
</dbReference>
<evidence type="ECO:0000256" key="5">
    <source>
        <dbReference type="SAM" id="MobiDB-lite"/>
    </source>
</evidence>
<evidence type="ECO:0000256" key="1">
    <source>
        <dbReference type="ARBA" id="ARBA00001947"/>
    </source>
</evidence>
<accession>A0A0G3G677</accession>
<protein>
    <recommendedName>
        <fullName evidence="6">Metallo-beta-lactamase domain-containing protein</fullName>
    </recommendedName>
</protein>
<evidence type="ECO:0000256" key="3">
    <source>
        <dbReference type="ARBA" id="ARBA00022801"/>
    </source>
</evidence>
<keyword evidence="4" id="KW-0862">Zinc</keyword>
<dbReference type="PATRIC" id="fig|106634.4.peg.2280"/>